<evidence type="ECO:0000313" key="3">
    <source>
        <dbReference type="EMBL" id="WZK88771.1"/>
    </source>
</evidence>
<dbReference type="InterPro" id="IPR027372">
    <property type="entry name" value="Phytase-like_dom"/>
</dbReference>
<dbReference type="Proteomes" id="UP001623232">
    <property type="component" value="Chromosome"/>
</dbReference>
<keyword evidence="1" id="KW-0732">Signal</keyword>
<protein>
    <submittedName>
        <fullName evidence="3">Esterase-like activity of phytase family protein</fullName>
    </submittedName>
</protein>
<feature type="domain" description="Phytase-like" evidence="2">
    <location>
        <begin position="53"/>
        <end position="291"/>
    </location>
</feature>
<sequence length="306" mass="34000">MRLSSTLRIIAGLGVGLCVAVAAFAASRAPAPTGGPARLLGSYEWTDNGQPDWFGGFSALEVGAKGRTVTLLNDRSHLMQATIERRGDAIVGITPIATTFLSSSKGEPLTRRVLDSEGLAQTSNGTLYISFEGVARVARYSQAAARAQVLPRPDAFRQLPLNKALEALAIDEQGYLYTIPERHPVKGQGIAVYRWDGTKWSRPFDLKPRGKFRAVGADFGPDGRFYLLERDFSVFGFRSRLRRWTLSPIGPLHEETLLQTDFGEHDNLEGVAVWRDEKQRLRAVLVSDDNFNRFQRTEFVEYLLPD</sequence>
<name>A0ABZ2XRP3_9RHOB</name>
<evidence type="ECO:0000259" key="2">
    <source>
        <dbReference type="Pfam" id="PF13449"/>
    </source>
</evidence>
<accession>A0ABZ2XRP3</accession>
<reference evidence="3 4" key="1">
    <citation type="submission" date="2023-04" db="EMBL/GenBank/DDBJ databases">
        <title>Complete genome sequence of Alisedimentitalea scapharcae.</title>
        <authorList>
            <person name="Rong J.-C."/>
            <person name="Yi M.-L."/>
            <person name="Zhao Q."/>
        </authorList>
    </citation>
    <scope>NUCLEOTIDE SEQUENCE [LARGE SCALE GENOMIC DNA]</scope>
    <source>
        <strain evidence="3 4">KCTC 42119</strain>
    </source>
</reference>
<dbReference type="PIRSF" id="PIRSF031900">
    <property type="entry name" value="UCP031900"/>
    <property type="match status" value="1"/>
</dbReference>
<evidence type="ECO:0000313" key="4">
    <source>
        <dbReference type="Proteomes" id="UP001623232"/>
    </source>
</evidence>
<feature type="signal peptide" evidence="1">
    <location>
        <begin position="1"/>
        <end position="25"/>
    </location>
</feature>
<dbReference type="EMBL" id="CP123584">
    <property type="protein sequence ID" value="WZK88771.1"/>
    <property type="molecule type" value="Genomic_DNA"/>
</dbReference>
<organism evidence="3 4">
    <name type="scientific">Aliisedimentitalea scapharcae</name>
    <dbReference type="NCBI Taxonomy" id="1524259"/>
    <lineage>
        <taxon>Bacteria</taxon>
        <taxon>Pseudomonadati</taxon>
        <taxon>Pseudomonadota</taxon>
        <taxon>Alphaproteobacteria</taxon>
        <taxon>Rhodobacterales</taxon>
        <taxon>Roseobacteraceae</taxon>
        <taxon>Aliisedimentitalea</taxon>
    </lineage>
</organism>
<gene>
    <name evidence="3" type="ORF">QEZ52_19585</name>
</gene>
<feature type="chain" id="PRO_5045506823" evidence="1">
    <location>
        <begin position="26"/>
        <end position="306"/>
    </location>
</feature>
<dbReference type="Pfam" id="PF13449">
    <property type="entry name" value="Phytase-like"/>
    <property type="match status" value="1"/>
</dbReference>
<dbReference type="InterPro" id="IPR014567">
    <property type="entry name" value="UCP031900"/>
</dbReference>
<proteinExistence type="predicted"/>
<evidence type="ECO:0000256" key="1">
    <source>
        <dbReference type="SAM" id="SignalP"/>
    </source>
</evidence>
<dbReference type="SUPFAM" id="SSF101898">
    <property type="entry name" value="NHL repeat"/>
    <property type="match status" value="1"/>
</dbReference>
<keyword evidence="4" id="KW-1185">Reference proteome</keyword>